<dbReference type="EMBL" id="BARS01057425">
    <property type="protein sequence ID" value="GAG51182.1"/>
    <property type="molecule type" value="Genomic_DNA"/>
</dbReference>
<comment type="caution">
    <text evidence="2">The sequence shown here is derived from an EMBL/GenBank/DDBJ whole genome shotgun (WGS) entry which is preliminary data.</text>
</comment>
<feature type="compositionally biased region" description="Polar residues" evidence="1">
    <location>
        <begin position="41"/>
        <end position="52"/>
    </location>
</feature>
<protein>
    <submittedName>
        <fullName evidence="2">Uncharacterized protein</fullName>
    </submittedName>
</protein>
<dbReference type="AlphaFoldDB" id="X0YX95"/>
<name>X0YX95_9ZZZZ</name>
<sequence length="62" mass="6664">MARRRGLGKGLEALIPPGQWESREPGAGQHIRQVPVGQIVPNPQQPRVQTDASELAELAASI</sequence>
<organism evidence="2">
    <name type="scientific">marine sediment metagenome</name>
    <dbReference type="NCBI Taxonomy" id="412755"/>
    <lineage>
        <taxon>unclassified sequences</taxon>
        <taxon>metagenomes</taxon>
        <taxon>ecological metagenomes</taxon>
    </lineage>
</organism>
<accession>X0YX95</accession>
<dbReference type="InterPro" id="IPR036086">
    <property type="entry name" value="ParB/Sulfiredoxin_sf"/>
</dbReference>
<reference evidence="2" key="1">
    <citation type="journal article" date="2014" name="Front. Microbiol.">
        <title>High frequency of phylogenetically diverse reductive dehalogenase-homologous genes in deep subseafloor sedimentary metagenomes.</title>
        <authorList>
            <person name="Kawai M."/>
            <person name="Futagami T."/>
            <person name="Toyoda A."/>
            <person name="Takaki Y."/>
            <person name="Nishi S."/>
            <person name="Hori S."/>
            <person name="Arai W."/>
            <person name="Tsubouchi T."/>
            <person name="Morono Y."/>
            <person name="Uchiyama I."/>
            <person name="Ito T."/>
            <person name="Fujiyama A."/>
            <person name="Inagaki F."/>
            <person name="Takami H."/>
        </authorList>
    </citation>
    <scope>NUCLEOTIDE SEQUENCE</scope>
    <source>
        <strain evidence="2">Expedition CK06-06</strain>
    </source>
</reference>
<dbReference type="SUPFAM" id="SSF110849">
    <property type="entry name" value="ParB/Sulfiredoxin"/>
    <property type="match status" value="1"/>
</dbReference>
<evidence type="ECO:0000313" key="2">
    <source>
        <dbReference type="EMBL" id="GAG51182.1"/>
    </source>
</evidence>
<feature type="non-terminal residue" evidence="2">
    <location>
        <position position="62"/>
    </location>
</feature>
<gene>
    <name evidence="2" type="ORF">S01H1_84198</name>
</gene>
<feature type="region of interest" description="Disordered" evidence="1">
    <location>
        <begin position="1"/>
        <end position="62"/>
    </location>
</feature>
<proteinExistence type="predicted"/>
<evidence type="ECO:0000256" key="1">
    <source>
        <dbReference type="SAM" id="MobiDB-lite"/>
    </source>
</evidence>